<keyword evidence="2 4" id="KW-0863">Zinc-finger</keyword>
<feature type="compositionally biased region" description="Low complexity" evidence="5">
    <location>
        <begin position="413"/>
        <end position="454"/>
    </location>
</feature>
<sequence>MKQCFYEVLGVERSCTLDQLRSAYRKLALKHHPDKAQPEERKEATERFQIILEAYETLKDPHERAWYDAHRDQILRGEEDVDGEPKASKVAVWSLFRRGAFKEFDDSHDGFYAVYREAFETLASEEAEASDGEPMIYFSFGTRDTPWQDVSKFYRQWCDFVSVKSFAEMDKYRPQDAPNRQIRRVMEQENKKLRASARKDFMTAVRRLAERCRKWDPRVEQHQKEEAAKAKEAAVERAERQERDKADKAAAREKARAEEAARWAARPPSDEGEEEDEEESEDEEILQCVACRKTFKTQAAYASHERSKKHLQMVAKLKREMEEEDDEDTDEEGPAEPAPAQATCAPVKAKAQAKAEDLFDLEAGEGGVDLKSLIDALPATSRPGPAAALSADEEEDAGEACESERAGGEDADSAASDSDSDAGLARLARGRTAARASAGATPPTEEAAEAPAELAAEEAAADGEEAGGVSAEAEEADRRARKPRRRAKDATPPSVQPAVVNGGYPVANAKCVDETTTCRTCGAAFDSRSKLFAHIEKSGHGIIKMTEPTGKKGKTKKR</sequence>
<dbReference type="InterPro" id="IPR022755">
    <property type="entry name" value="Znf_C2H2_jaz"/>
</dbReference>
<dbReference type="Pfam" id="PF00226">
    <property type="entry name" value="DnaJ"/>
    <property type="match status" value="1"/>
</dbReference>
<evidence type="ECO:0000256" key="3">
    <source>
        <dbReference type="ARBA" id="ARBA00022833"/>
    </source>
</evidence>
<dbReference type="PROSITE" id="PS50157">
    <property type="entry name" value="ZINC_FINGER_C2H2_2"/>
    <property type="match status" value="1"/>
</dbReference>
<comment type="caution">
    <text evidence="8">The sequence shown here is derived from an EMBL/GenBank/DDBJ whole genome shotgun (WGS) entry which is preliminary data.</text>
</comment>
<protein>
    <recommendedName>
        <fullName evidence="10">DnaJ homolog subfamily C member 21</fullName>
    </recommendedName>
</protein>
<evidence type="ECO:0000256" key="5">
    <source>
        <dbReference type="SAM" id="MobiDB-lite"/>
    </source>
</evidence>
<feature type="domain" description="C2H2-type" evidence="7">
    <location>
        <begin position="286"/>
        <end position="310"/>
    </location>
</feature>
<name>A0ABN9SC53_9DINO</name>
<feature type="compositionally biased region" description="Acidic residues" evidence="5">
    <location>
        <begin position="391"/>
        <end position="401"/>
    </location>
</feature>
<dbReference type="SMART" id="SM00451">
    <property type="entry name" value="ZnF_U1"/>
    <property type="match status" value="1"/>
</dbReference>
<organism evidence="8 9">
    <name type="scientific">Prorocentrum cordatum</name>
    <dbReference type="NCBI Taxonomy" id="2364126"/>
    <lineage>
        <taxon>Eukaryota</taxon>
        <taxon>Sar</taxon>
        <taxon>Alveolata</taxon>
        <taxon>Dinophyceae</taxon>
        <taxon>Prorocentrales</taxon>
        <taxon>Prorocentraceae</taxon>
        <taxon>Prorocentrum</taxon>
    </lineage>
</organism>
<evidence type="ECO:0008006" key="10">
    <source>
        <dbReference type="Google" id="ProtNLM"/>
    </source>
</evidence>
<dbReference type="EMBL" id="CAUYUJ010010446">
    <property type="protein sequence ID" value="CAK0829405.1"/>
    <property type="molecule type" value="Genomic_DNA"/>
</dbReference>
<feature type="compositionally biased region" description="Acidic residues" evidence="5">
    <location>
        <begin position="270"/>
        <end position="284"/>
    </location>
</feature>
<feature type="domain" description="J" evidence="6">
    <location>
        <begin position="4"/>
        <end position="71"/>
    </location>
</feature>
<dbReference type="SUPFAM" id="SSF57667">
    <property type="entry name" value="beta-beta-alpha zinc fingers"/>
    <property type="match status" value="1"/>
</dbReference>
<dbReference type="PROSITE" id="PS50076">
    <property type="entry name" value="DNAJ_2"/>
    <property type="match status" value="1"/>
</dbReference>
<dbReference type="Gene3D" id="3.30.160.60">
    <property type="entry name" value="Classic Zinc Finger"/>
    <property type="match status" value="1"/>
</dbReference>
<dbReference type="PANTHER" id="PTHR44029">
    <property type="entry name" value="DNAJ HOMOLOG SUBFAMILY C MEMBER 21"/>
    <property type="match status" value="1"/>
</dbReference>
<dbReference type="PRINTS" id="PR00625">
    <property type="entry name" value="JDOMAIN"/>
</dbReference>
<dbReference type="InterPro" id="IPR051964">
    <property type="entry name" value="Chaperone_stress_response"/>
</dbReference>
<dbReference type="InterPro" id="IPR036869">
    <property type="entry name" value="J_dom_sf"/>
</dbReference>
<dbReference type="Pfam" id="PF21884">
    <property type="entry name" value="ZUO1-like_ZHD"/>
    <property type="match status" value="1"/>
</dbReference>
<dbReference type="InterPro" id="IPR036236">
    <property type="entry name" value="Znf_C2H2_sf"/>
</dbReference>
<evidence type="ECO:0000256" key="2">
    <source>
        <dbReference type="ARBA" id="ARBA00022771"/>
    </source>
</evidence>
<accession>A0ABN9SC53</accession>
<evidence type="ECO:0000256" key="1">
    <source>
        <dbReference type="ARBA" id="ARBA00022723"/>
    </source>
</evidence>
<evidence type="ECO:0000259" key="6">
    <source>
        <dbReference type="PROSITE" id="PS50076"/>
    </source>
</evidence>
<dbReference type="PROSITE" id="PS00636">
    <property type="entry name" value="DNAJ_1"/>
    <property type="match status" value="1"/>
</dbReference>
<evidence type="ECO:0000313" key="9">
    <source>
        <dbReference type="Proteomes" id="UP001189429"/>
    </source>
</evidence>
<dbReference type="SMART" id="SM00271">
    <property type="entry name" value="DnaJ"/>
    <property type="match status" value="1"/>
</dbReference>
<reference evidence="8" key="1">
    <citation type="submission" date="2023-10" db="EMBL/GenBank/DDBJ databases">
        <authorList>
            <person name="Chen Y."/>
            <person name="Shah S."/>
            <person name="Dougan E. K."/>
            <person name="Thang M."/>
            <person name="Chan C."/>
        </authorList>
    </citation>
    <scope>NUCLEOTIDE SEQUENCE [LARGE SCALE GENOMIC DNA]</scope>
</reference>
<feature type="compositionally biased region" description="Acidic residues" evidence="5">
    <location>
        <begin position="455"/>
        <end position="465"/>
    </location>
</feature>
<dbReference type="SUPFAM" id="SSF46565">
    <property type="entry name" value="Chaperone J-domain"/>
    <property type="match status" value="1"/>
</dbReference>
<dbReference type="PROSITE" id="PS00028">
    <property type="entry name" value="ZINC_FINGER_C2H2_1"/>
    <property type="match status" value="2"/>
</dbReference>
<dbReference type="Gene3D" id="1.10.287.110">
    <property type="entry name" value="DnaJ domain"/>
    <property type="match status" value="1"/>
</dbReference>
<feature type="compositionally biased region" description="Acidic residues" evidence="5">
    <location>
        <begin position="322"/>
        <end position="334"/>
    </location>
</feature>
<dbReference type="InterPro" id="IPR018253">
    <property type="entry name" value="DnaJ_domain_CS"/>
</dbReference>
<dbReference type="Proteomes" id="UP001189429">
    <property type="component" value="Unassembled WGS sequence"/>
</dbReference>
<evidence type="ECO:0000259" key="7">
    <source>
        <dbReference type="PROSITE" id="PS50157"/>
    </source>
</evidence>
<evidence type="ECO:0000256" key="4">
    <source>
        <dbReference type="PROSITE-ProRule" id="PRU00042"/>
    </source>
</evidence>
<dbReference type="InterPro" id="IPR003604">
    <property type="entry name" value="Matrin/U1-like-C_Znf_C2H2"/>
</dbReference>
<feature type="region of interest" description="Disordered" evidence="5">
    <location>
        <begin position="317"/>
        <end position="348"/>
    </location>
</feature>
<keyword evidence="1" id="KW-0479">Metal-binding</keyword>
<proteinExistence type="predicted"/>
<feature type="compositionally biased region" description="Basic and acidic residues" evidence="5">
    <location>
        <begin position="216"/>
        <end position="261"/>
    </location>
</feature>
<dbReference type="SMART" id="SM00355">
    <property type="entry name" value="ZnF_C2H2"/>
    <property type="match status" value="2"/>
</dbReference>
<dbReference type="InterPro" id="IPR013087">
    <property type="entry name" value="Znf_C2H2_type"/>
</dbReference>
<dbReference type="InterPro" id="IPR054076">
    <property type="entry name" value="ZUO1-like_ZHD"/>
</dbReference>
<gene>
    <name evidence="8" type="ORF">PCOR1329_LOCUS28359</name>
</gene>
<keyword evidence="9" id="KW-1185">Reference proteome</keyword>
<dbReference type="Pfam" id="PF12171">
    <property type="entry name" value="zf-C2H2_jaz"/>
    <property type="match status" value="1"/>
</dbReference>
<evidence type="ECO:0000313" key="8">
    <source>
        <dbReference type="EMBL" id="CAK0829405.1"/>
    </source>
</evidence>
<dbReference type="InterPro" id="IPR001623">
    <property type="entry name" value="DnaJ_domain"/>
</dbReference>
<feature type="region of interest" description="Disordered" evidence="5">
    <location>
        <begin position="216"/>
        <end position="284"/>
    </location>
</feature>
<feature type="region of interest" description="Disordered" evidence="5">
    <location>
        <begin position="378"/>
        <end position="502"/>
    </location>
</feature>
<keyword evidence="3" id="KW-0862">Zinc</keyword>
<dbReference type="PANTHER" id="PTHR44029:SF1">
    <property type="entry name" value="DNAJ HOMOLOG SUBFAMILY C MEMBER 21"/>
    <property type="match status" value="1"/>
</dbReference>
<dbReference type="CDD" id="cd06257">
    <property type="entry name" value="DnaJ"/>
    <property type="match status" value="1"/>
</dbReference>